<dbReference type="Pfam" id="PF03441">
    <property type="entry name" value="FAD_binding_7"/>
    <property type="match status" value="1"/>
</dbReference>
<feature type="binding site" evidence="4">
    <location>
        <position position="298"/>
    </location>
    <ligand>
        <name>FAD</name>
        <dbReference type="ChEBI" id="CHEBI:57692"/>
    </ligand>
</feature>
<dbReference type="Gene3D" id="1.10.579.10">
    <property type="entry name" value="DNA Cyclobutane Dipyrimidine Photolyase, subunit A, domain 3"/>
    <property type="match status" value="1"/>
</dbReference>
<dbReference type="InterPro" id="IPR005101">
    <property type="entry name" value="Cryptochr/Photolyase_FAD-bd"/>
</dbReference>
<dbReference type="Gene3D" id="3.40.50.620">
    <property type="entry name" value="HUPs"/>
    <property type="match status" value="1"/>
</dbReference>
<dbReference type="PROSITE" id="PS51645">
    <property type="entry name" value="PHR_CRY_ALPHA_BETA"/>
    <property type="match status" value="1"/>
</dbReference>
<dbReference type="Proteomes" id="UP000223913">
    <property type="component" value="Unassembled WGS sequence"/>
</dbReference>
<dbReference type="GO" id="GO:0071949">
    <property type="term" value="F:FAD binding"/>
    <property type="evidence" value="ECO:0007669"/>
    <property type="project" value="TreeGrafter"/>
</dbReference>
<evidence type="ECO:0000259" key="6">
    <source>
        <dbReference type="PROSITE" id="PS51645"/>
    </source>
</evidence>
<keyword evidence="2 4" id="KW-0285">Flavoprotein</keyword>
<reference evidence="7 8" key="1">
    <citation type="submission" date="2017-10" db="EMBL/GenBank/DDBJ databases">
        <title>The draft genome sequence of Lewinella nigricans NBRC 102662.</title>
        <authorList>
            <person name="Wang K."/>
        </authorList>
    </citation>
    <scope>NUCLEOTIDE SEQUENCE [LARGE SCALE GENOMIC DNA]</scope>
    <source>
        <strain evidence="7 8">NBRC 102662</strain>
    </source>
</reference>
<proteinExistence type="predicted"/>
<feature type="region of interest" description="Disordered" evidence="5">
    <location>
        <begin position="497"/>
        <end position="524"/>
    </location>
</feature>
<comment type="cofactor">
    <cofactor evidence="4">
        <name>FAD</name>
        <dbReference type="ChEBI" id="CHEBI:57692"/>
    </cofactor>
    <text evidence="4">Binds 1 FAD per subunit.</text>
</comment>
<dbReference type="EMBL" id="PDUD01000043">
    <property type="protein sequence ID" value="PHN02199.1"/>
    <property type="molecule type" value="Genomic_DNA"/>
</dbReference>
<dbReference type="AlphaFoldDB" id="A0A2D0N246"/>
<protein>
    <recommendedName>
        <fullName evidence="6">Photolyase/cryptochrome alpha/beta domain-containing protein</fullName>
    </recommendedName>
</protein>
<dbReference type="InterPro" id="IPR036134">
    <property type="entry name" value="Crypto/Photolyase_FAD-like_sf"/>
</dbReference>
<dbReference type="Pfam" id="PF00875">
    <property type="entry name" value="DNA_photolyase"/>
    <property type="match status" value="1"/>
</dbReference>
<comment type="cofactor">
    <cofactor evidence="1">
        <name>(6R)-5,10-methylene-5,6,7,8-tetrahydrofolate</name>
        <dbReference type="ChEBI" id="CHEBI:15636"/>
    </cofactor>
</comment>
<keyword evidence="3 4" id="KW-0274">FAD</keyword>
<dbReference type="InterPro" id="IPR006050">
    <property type="entry name" value="DNA_photolyase_N"/>
</dbReference>
<evidence type="ECO:0000256" key="5">
    <source>
        <dbReference type="SAM" id="MobiDB-lite"/>
    </source>
</evidence>
<evidence type="ECO:0000256" key="2">
    <source>
        <dbReference type="ARBA" id="ARBA00022630"/>
    </source>
</evidence>
<name>A0A2D0N246_FLAN2</name>
<gene>
    <name evidence="7" type="ORF">CRP01_33230</name>
</gene>
<feature type="domain" description="Photolyase/cryptochrome alpha/beta" evidence="6">
    <location>
        <begin position="17"/>
        <end position="147"/>
    </location>
</feature>
<comment type="caution">
    <text evidence="7">The sequence shown here is derived from an EMBL/GenBank/DDBJ whole genome shotgun (WGS) entry which is preliminary data.</text>
</comment>
<evidence type="ECO:0000256" key="1">
    <source>
        <dbReference type="ARBA" id="ARBA00001932"/>
    </source>
</evidence>
<dbReference type="SUPFAM" id="SSF48173">
    <property type="entry name" value="Cryptochrome/photolyase FAD-binding domain"/>
    <property type="match status" value="1"/>
</dbReference>
<dbReference type="GO" id="GO:0009416">
    <property type="term" value="P:response to light stimulus"/>
    <property type="evidence" value="ECO:0007669"/>
    <property type="project" value="TreeGrafter"/>
</dbReference>
<evidence type="ECO:0000313" key="7">
    <source>
        <dbReference type="EMBL" id="PHN02199.1"/>
    </source>
</evidence>
<evidence type="ECO:0000256" key="3">
    <source>
        <dbReference type="ARBA" id="ARBA00022827"/>
    </source>
</evidence>
<evidence type="ECO:0000313" key="8">
    <source>
        <dbReference type="Proteomes" id="UP000223913"/>
    </source>
</evidence>
<dbReference type="InterPro" id="IPR036155">
    <property type="entry name" value="Crypto/Photolyase_N_sf"/>
</dbReference>
<dbReference type="PANTHER" id="PTHR11455">
    <property type="entry name" value="CRYPTOCHROME"/>
    <property type="match status" value="1"/>
</dbReference>
<dbReference type="InterPro" id="IPR014729">
    <property type="entry name" value="Rossmann-like_a/b/a_fold"/>
</dbReference>
<feature type="compositionally biased region" description="Basic residues" evidence="5">
    <location>
        <begin position="504"/>
        <end position="524"/>
    </location>
</feature>
<dbReference type="GO" id="GO:0003904">
    <property type="term" value="F:deoxyribodipyrimidine photo-lyase activity"/>
    <property type="evidence" value="ECO:0007669"/>
    <property type="project" value="TreeGrafter"/>
</dbReference>
<keyword evidence="8" id="KW-1185">Reference proteome</keyword>
<dbReference type="Gene3D" id="1.25.40.80">
    <property type="match status" value="1"/>
</dbReference>
<organism evidence="7 8">
    <name type="scientific">Flavilitoribacter nigricans (strain ATCC 23147 / DSM 23189 / NBRC 102662 / NCIMB 1420 / SS-2)</name>
    <name type="common">Lewinella nigricans</name>
    <dbReference type="NCBI Taxonomy" id="1122177"/>
    <lineage>
        <taxon>Bacteria</taxon>
        <taxon>Pseudomonadati</taxon>
        <taxon>Bacteroidota</taxon>
        <taxon>Saprospiria</taxon>
        <taxon>Saprospirales</taxon>
        <taxon>Lewinellaceae</taxon>
        <taxon>Flavilitoribacter</taxon>
    </lineage>
</organism>
<dbReference type="SUPFAM" id="SSF52425">
    <property type="entry name" value="Cryptochrome/photolyase, N-terminal domain"/>
    <property type="match status" value="1"/>
</dbReference>
<evidence type="ECO:0000256" key="4">
    <source>
        <dbReference type="PIRSR" id="PIRSR602081-1"/>
    </source>
</evidence>
<sequence>MIGLRMASLYCLSMNDDIVIYWLKRDFRLVDNPALTEALHKNRQVCAIYILEPSFLEASETSAFHVHAVLQALNDLRKKINSAGGQLAIFKGEVVAVLDQLFSLLPFRGIYSHEEIGILRTYERDIAVAKWCKQQGVTWKEIPQTGVFRGLKDRDQRQKLWKQFTFSPILPRPSADLLSKLTIPKKWKSIALAGQRELQFEDTPFAMTDSQRARLQTVSETAAEATLQSFLYERGIDYKGGISSPLTAITAGSRLSVHLAWGTISGRRVYQATQARKEELKISEDQTAKRWRASLTSFLSRLHWRDHFIQRLETEPKMELEPLNPAFKELQYDNRSDFLSAWTNGRTGFPLVDACIRCLQVTGFINFRMRAMLASVACHTLHLDWRLIDHPMASMYTDYEPGIHISQLQMQASVVGINTVRIYSPNKQIVDQDPDTIFIKEWVPELRDFSAEAITKHRQEALGDYPAQLVDWWAASREMKDRIWTIRKLAASQQAAREVYEKHGSRKGPRGRKGNNRKNKTHEQ</sequence>
<dbReference type="GO" id="GO:0003677">
    <property type="term" value="F:DNA binding"/>
    <property type="evidence" value="ECO:0007669"/>
    <property type="project" value="TreeGrafter"/>
</dbReference>
<accession>A0A2D0N246</accession>
<dbReference type="InterPro" id="IPR002081">
    <property type="entry name" value="Cryptochrome/DNA_photolyase_1"/>
</dbReference>
<feature type="binding site" evidence="4">
    <location>
        <position position="238"/>
    </location>
    <ligand>
        <name>FAD</name>
        <dbReference type="ChEBI" id="CHEBI:57692"/>
    </ligand>
</feature>
<dbReference type="PANTHER" id="PTHR11455:SF9">
    <property type="entry name" value="CRYPTOCHROME CIRCADIAN CLOCK 5 ISOFORM X1"/>
    <property type="match status" value="1"/>
</dbReference>